<dbReference type="RefSeq" id="WP_013048681.1">
    <property type="nucleotide sequence ID" value="NC_014011.1"/>
</dbReference>
<dbReference type="CDD" id="cd07012">
    <property type="entry name" value="PBP2_Bug_TTT"/>
    <property type="match status" value="1"/>
</dbReference>
<dbReference type="PIRSF" id="PIRSF017082">
    <property type="entry name" value="YflP"/>
    <property type="match status" value="1"/>
</dbReference>
<dbReference type="KEGG" id="aco:Amico_1299"/>
<dbReference type="Proteomes" id="UP000002366">
    <property type="component" value="Chromosome"/>
</dbReference>
<evidence type="ECO:0000313" key="4">
    <source>
        <dbReference type="Proteomes" id="UP000002366"/>
    </source>
</evidence>
<dbReference type="OrthoDB" id="5632at2"/>
<dbReference type="SUPFAM" id="SSF53850">
    <property type="entry name" value="Periplasmic binding protein-like II"/>
    <property type="match status" value="1"/>
</dbReference>
<proteinExistence type="inferred from homology"/>
<dbReference type="Pfam" id="PF03401">
    <property type="entry name" value="TctC"/>
    <property type="match status" value="1"/>
</dbReference>
<dbReference type="eggNOG" id="COG3181">
    <property type="taxonomic scope" value="Bacteria"/>
</dbReference>
<evidence type="ECO:0000313" key="3">
    <source>
        <dbReference type="EMBL" id="ADE57418.1"/>
    </source>
</evidence>
<dbReference type="Gene3D" id="3.40.190.150">
    <property type="entry name" value="Bordetella uptake gene, domain 1"/>
    <property type="match status" value="1"/>
</dbReference>
<feature type="chain" id="PRO_5003071463" description="Tripartite tricarboxylate transporter substrate binding protein" evidence="2">
    <location>
        <begin position="22"/>
        <end position="326"/>
    </location>
</feature>
<reference evidence="3 4" key="1">
    <citation type="journal article" date="2010" name="Stand. Genomic Sci.">
        <title>Complete genome sequence of Aminobacterium colombiense type strain (ALA-1).</title>
        <authorList>
            <person name="Chertkov O."/>
            <person name="Sikorski J."/>
            <person name="Brambilla E."/>
            <person name="Lapidus A."/>
            <person name="Copeland A."/>
            <person name="Glavina Del Rio T."/>
            <person name="Nolan M."/>
            <person name="Lucas S."/>
            <person name="Tice H."/>
            <person name="Cheng J.F."/>
            <person name="Han C."/>
            <person name="Detter J.C."/>
            <person name="Bruce D."/>
            <person name="Tapia R."/>
            <person name="Goodwin L."/>
            <person name="Pitluck S."/>
            <person name="Liolios K."/>
            <person name="Ivanova N."/>
            <person name="Mavromatis K."/>
            <person name="Ovchinnikova G."/>
            <person name="Pati A."/>
            <person name="Chen A."/>
            <person name="Palaniappan K."/>
            <person name="Land M."/>
            <person name="Hauser L."/>
            <person name="Chang Y.J."/>
            <person name="Jeffries C.D."/>
            <person name="Spring S."/>
            <person name="Rohde M."/>
            <person name="Goker M."/>
            <person name="Bristow J."/>
            <person name="Eisen J.A."/>
            <person name="Markowitz V."/>
            <person name="Hugenholtz P."/>
            <person name="Kyrpides N.C."/>
            <person name="Klenk H.P."/>
        </authorList>
    </citation>
    <scope>NUCLEOTIDE SEQUENCE [LARGE SCALE GENOMIC DNA]</scope>
    <source>
        <strain evidence="4">DSM 12261 / ALA-1</strain>
    </source>
</reference>
<organism evidence="3 4">
    <name type="scientific">Aminobacterium colombiense (strain DSM 12261 / ALA-1)</name>
    <dbReference type="NCBI Taxonomy" id="572547"/>
    <lineage>
        <taxon>Bacteria</taxon>
        <taxon>Thermotogati</taxon>
        <taxon>Synergistota</taxon>
        <taxon>Synergistia</taxon>
        <taxon>Synergistales</taxon>
        <taxon>Aminobacteriaceae</taxon>
        <taxon>Aminobacterium</taxon>
    </lineage>
</organism>
<protein>
    <recommendedName>
        <fullName evidence="5">Tripartite tricarboxylate transporter substrate binding protein</fullName>
    </recommendedName>
</protein>
<dbReference type="EMBL" id="CP001997">
    <property type="protein sequence ID" value="ADE57418.1"/>
    <property type="molecule type" value="Genomic_DNA"/>
</dbReference>
<dbReference type="AlphaFoldDB" id="D5EFT6"/>
<gene>
    <name evidence="3" type="ordered locus">Amico_1299</name>
</gene>
<dbReference type="InterPro" id="IPR042100">
    <property type="entry name" value="Bug_dom1"/>
</dbReference>
<keyword evidence="2" id="KW-0732">Signal</keyword>
<dbReference type="PANTHER" id="PTHR42928">
    <property type="entry name" value="TRICARBOXYLATE-BINDING PROTEIN"/>
    <property type="match status" value="1"/>
</dbReference>
<dbReference type="STRING" id="572547.Amico_1299"/>
<sequence>MVKKRAFVAVLVMFVFSLMFAVCVEPAMAAGKSNYPSKPIKWIVMWQAGGGGDTASRIYTKYLEQILGQKIVVENITGGGGSIGYAAAKNARPDGYTLVVVQGDLPKYKPMNLAPLDISDFDVIGSFCYQSPVLVAQSKSHWNTAMDFAEEAKKNPDKMTMGVSDIGGSHHQPLLLWMDQAGFSAKAIAHDGSPAMNAAILGGHVDVVSSYIRPAIPYVNDGVLKFIGYFGSERHPDFPDVPTFKELGYDIVWEIPYGIGGPKGLPEDVKKILEEANKKVWEIPEFRAELEKLGQSVYKKDSAAYTEHLYKMQENITKALSLMQSK</sequence>
<evidence type="ECO:0008006" key="5">
    <source>
        <dbReference type="Google" id="ProtNLM"/>
    </source>
</evidence>
<accession>D5EFT6</accession>
<evidence type="ECO:0000256" key="2">
    <source>
        <dbReference type="SAM" id="SignalP"/>
    </source>
</evidence>
<dbReference type="Gene3D" id="3.40.190.10">
    <property type="entry name" value="Periplasmic binding protein-like II"/>
    <property type="match status" value="1"/>
</dbReference>
<name>D5EFT6_AMICL</name>
<dbReference type="HOGENOM" id="CLU_045683_1_1_0"/>
<evidence type="ECO:0000256" key="1">
    <source>
        <dbReference type="ARBA" id="ARBA00006987"/>
    </source>
</evidence>
<dbReference type="InterPro" id="IPR005064">
    <property type="entry name" value="BUG"/>
</dbReference>
<feature type="signal peptide" evidence="2">
    <location>
        <begin position="1"/>
        <end position="21"/>
    </location>
</feature>
<dbReference type="PANTHER" id="PTHR42928:SF5">
    <property type="entry name" value="BLR1237 PROTEIN"/>
    <property type="match status" value="1"/>
</dbReference>
<comment type="similarity">
    <text evidence="1">Belongs to the UPF0065 (bug) family.</text>
</comment>
<keyword evidence="4" id="KW-1185">Reference proteome</keyword>